<comment type="caution">
    <text evidence="1">The sequence shown here is derived from an EMBL/GenBank/DDBJ whole genome shotgun (WGS) entry which is preliminary data.</text>
</comment>
<organism evidence="1 2">
    <name type="scientific">Nephila pilipes</name>
    <name type="common">Giant wood spider</name>
    <name type="synonym">Nephila maculata</name>
    <dbReference type="NCBI Taxonomy" id="299642"/>
    <lineage>
        <taxon>Eukaryota</taxon>
        <taxon>Metazoa</taxon>
        <taxon>Ecdysozoa</taxon>
        <taxon>Arthropoda</taxon>
        <taxon>Chelicerata</taxon>
        <taxon>Arachnida</taxon>
        <taxon>Araneae</taxon>
        <taxon>Araneomorphae</taxon>
        <taxon>Entelegynae</taxon>
        <taxon>Araneoidea</taxon>
        <taxon>Nephilidae</taxon>
        <taxon>Nephila</taxon>
    </lineage>
</organism>
<evidence type="ECO:0000313" key="2">
    <source>
        <dbReference type="Proteomes" id="UP000887013"/>
    </source>
</evidence>
<dbReference type="AlphaFoldDB" id="A0A8X6P247"/>
<keyword evidence="2" id="KW-1185">Reference proteome</keyword>
<proteinExistence type="predicted"/>
<evidence type="ECO:0000313" key="1">
    <source>
        <dbReference type="EMBL" id="GFT43736.1"/>
    </source>
</evidence>
<protein>
    <submittedName>
        <fullName evidence="1">Uncharacterized protein</fullName>
    </submittedName>
</protein>
<name>A0A8X6P247_NEPPI</name>
<sequence>MGLLSFSLNFNVSFRTLRTEAFPVFSSKTIVFPTQITSNPLNDLTLEPYFTSSRSLEYWIARRCLKWDKIVHCG</sequence>
<gene>
    <name evidence="1" type="ORF">NPIL_252561</name>
</gene>
<accession>A0A8X6P247</accession>
<reference evidence="1" key="1">
    <citation type="submission" date="2020-08" db="EMBL/GenBank/DDBJ databases">
        <title>Multicomponent nature underlies the extraordinary mechanical properties of spider dragline silk.</title>
        <authorList>
            <person name="Kono N."/>
            <person name="Nakamura H."/>
            <person name="Mori M."/>
            <person name="Yoshida Y."/>
            <person name="Ohtoshi R."/>
            <person name="Malay A.D."/>
            <person name="Moran D.A.P."/>
            <person name="Tomita M."/>
            <person name="Numata K."/>
            <person name="Arakawa K."/>
        </authorList>
    </citation>
    <scope>NUCLEOTIDE SEQUENCE</scope>
</reference>
<dbReference type="Proteomes" id="UP000887013">
    <property type="component" value="Unassembled WGS sequence"/>
</dbReference>
<dbReference type="EMBL" id="BMAW01110562">
    <property type="protein sequence ID" value="GFT43736.1"/>
    <property type="molecule type" value="Genomic_DNA"/>
</dbReference>